<evidence type="ECO:0000313" key="4">
    <source>
        <dbReference type="Proteomes" id="UP000053947"/>
    </source>
</evidence>
<keyword evidence="3" id="KW-0547">Nucleotide-binding</keyword>
<dbReference type="AlphaFoldDB" id="A0A0W0GGX2"/>
<gene>
    <name evidence="3" type="ORF">DEALK_06510</name>
</gene>
<keyword evidence="3" id="KW-0067">ATP-binding</keyword>
<dbReference type="PROSITE" id="PS51194">
    <property type="entry name" value="HELICASE_CTER"/>
    <property type="match status" value="1"/>
</dbReference>
<evidence type="ECO:0000256" key="1">
    <source>
        <dbReference type="SAM" id="MobiDB-lite"/>
    </source>
</evidence>
<dbReference type="Gene3D" id="3.40.50.300">
    <property type="entry name" value="P-loop containing nucleotide triphosphate hydrolases"/>
    <property type="match status" value="2"/>
</dbReference>
<feature type="compositionally biased region" description="Polar residues" evidence="1">
    <location>
        <begin position="121"/>
        <end position="141"/>
    </location>
</feature>
<dbReference type="OrthoDB" id="713315at2"/>
<dbReference type="Pfam" id="PF00271">
    <property type="entry name" value="Helicase_C"/>
    <property type="match status" value="1"/>
</dbReference>
<sequence length="1195" mass="135726">MASMSWTSEEEIKLTQHLVDQICFKAFGRSEDECVGNFPRDVYFIGNLRPKSDVSEDNQPTSLRELLSKMSPMAFGAEFRLKPEEPELIVNVGVNWSCYYRIFPTLNQQLSFYQQATSATESLTAEKPSTNPQHGPQSNPVNEEAENELENDSEEAAAERIEKDSPEVALSTSDRKRPKAQKDELLKRFRKITCLAKGRIYLRHIGDEWVIDTHELRDALRAETIRAQQIAMNDPDRIRTSGAQTERVRVTETSLTSAASYASFIRSLTSDVIPEWRWELHATVRQYNDPSECTLLLEFVNASPMPDEAPNTEAFLFDTRADFSFLGGLVLPFELNLAPRSFRNDRRLWGRGFNCSVEPEYDSSGSVKVLATTHTPTHRQMRFVTRISPSARFADLTQDPFPTLEAILNAMTEYKQVWESAENQYANNDPGWQTEFGPEFRKDLQQFEAEIDLFRRGYKLIRSNNDIRLAFQLTNETFLRGDPNKTAWRLFQIVFIVSQIPGIMALAMANGPYESEREMVDIIYFPTGGGKTEAYLGTTVFHCFFDRLRGKTAGVTAWTRFPLRLLTLQQTQRVADIIGLADLVRRSHNDPRLSGPNVDGFAVGYFVGKEATPNDITPPFSNEPPDPPWSQANDPVARQHWKRVVRCPSCRTSTIRVDFDASSVRIIHRCTNHDCSFQDGVIPVYVVDNEIYRYLPSVIVGTIDKLAGIGNQRKLSQIFGQVDGRCVAHGYYKGKCCQKECTDRSRLRPGAPSGVSGPTLFVQDELHLLKEGLGTFDSHYETFVQRLRREFGENNSIKIIASSATIESFARQTEHLYGRAQNQARVFPGLGPTLGESFYAQTLTYPQRLFIGLIPHNKTIFNTMLEIIEYYHREIQNMQQVSVNQPNPYGGHLSPGTKEYRELLDSYITSLSYFSANRELNSIRTDLEGDVNPNLERDGLSGLEIAELTGSTSTDDVTLILEKSEKMSLANPQPVSILATSMISHGVDVDRFNTMIFYGMPRQNAEYIQASSRIGRTHIGVVLCCLHPVRERDQSHYSYFNKFHEFLGQLVEPVAINRWSKFSINRTLPGLFMGILLQLVANNSTESNPDRYYKLDFVKKKISDGTIKADMFTPFLEEAYLVQAAASKGENTFRDEIHVRVQEFLDQIVGSSSGMIFVSDVLIPRPMRSLRDVDDPIEIDLDDVGTQWTNKMRKW</sequence>
<accession>A0A0W0GGX2</accession>
<dbReference type="Proteomes" id="UP000053947">
    <property type="component" value="Unassembled WGS sequence"/>
</dbReference>
<reference evidence="3 4" key="1">
    <citation type="submission" date="2015-06" db="EMBL/GenBank/DDBJ databases">
        <title>Genome sequence of the organohalide-respiring Dehalogenimonas alkenigignens type strain (IP3-3T).</title>
        <authorList>
            <person name="Key T.A."/>
            <person name="Richmond D.P."/>
            <person name="Bowman K.S."/>
            <person name="Cho Y.-J."/>
            <person name="Chun J."/>
            <person name="da Costa M.S."/>
            <person name="Rainey F.A."/>
            <person name="Moe W.M."/>
        </authorList>
    </citation>
    <scope>NUCLEOTIDE SEQUENCE [LARGE SCALE GENOMIC DNA]</scope>
    <source>
        <strain evidence="3 4">IP3-3</strain>
    </source>
</reference>
<keyword evidence="4" id="KW-1185">Reference proteome</keyword>
<organism evidence="3 4">
    <name type="scientific">Dehalogenimonas alkenigignens</name>
    <dbReference type="NCBI Taxonomy" id="1217799"/>
    <lineage>
        <taxon>Bacteria</taxon>
        <taxon>Bacillati</taxon>
        <taxon>Chloroflexota</taxon>
        <taxon>Dehalococcoidia</taxon>
        <taxon>Dehalococcoidales</taxon>
        <taxon>Dehalococcoidaceae</taxon>
        <taxon>Dehalogenimonas</taxon>
    </lineage>
</organism>
<dbReference type="SMART" id="SM00490">
    <property type="entry name" value="HELICc"/>
    <property type="match status" value="1"/>
</dbReference>
<dbReference type="EMBL" id="LFDV01000002">
    <property type="protein sequence ID" value="KTB47806.1"/>
    <property type="molecule type" value="Genomic_DNA"/>
</dbReference>
<keyword evidence="3" id="KW-0347">Helicase</keyword>
<comment type="caution">
    <text evidence="3">The sequence shown here is derived from an EMBL/GenBank/DDBJ whole genome shotgun (WGS) entry which is preliminary data.</text>
</comment>
<name>A0A0W0GGX2_9CHLR</name>
<feature type="compositionally biased region" description="Basic and acidic residues" evidence="1">
    <location>
        <begin position="157"/>
        <end position="166"/>
    </location>
</feature>
<dbReference type="CDD" id="cd18785">
    <property type="entry name" value="SF2_C"/>
    <property type="match status" value="1"/>
</dbReference>
<evidence type="ECO:0000259" key="2">
    <source>
        <dbReference type="PROSITE" id="PS51194"/>
    </source>
</evidence>
<feature type="region of interest" description="Disordered" evidence="1">
    <location>
        <begin position="121"/>
        <end position="181"/>
    </location>
</feature>
<dbReference type="STRING" id="1217799.DEALK_06510"/>
<evidence type="ECO:0000313" key="3">
    <source>
        <dbReference type="EMBL" id="KTB47806.1"/>
    </source>
</evidence>
<protein>
    <submittedName>
        <fullName evidence="3">Helicase conserved C-terminal domain</fullName>
    </submittedName>
</protein>
<dbReference type="GO" id="GO:0004386">
    <property type="term" value="F:helicase activity"/>
    <property type="evidence" value="ECO:0007669"/>
    <property type="project" value="UniProtKB-KW"/>
</dbReference>
<dbReference type="InterPro" id="IPR001650">
    <property type="entry name" value="Helicase_C-like"/>
</dbReference>
<feature type="domain" description="Helicase C-terminal" evidence="2">
    <location>
        <begin position="903"/>
        <end position="1062"/>
    </location>
</feature>
<dbReference type="InterPro" id="IPR027417">
    <property type="entry name" value="P-loop_NTPase"/>
</dbReference>
<keyword evidence="3" id="KW-0378">Hydrolase</keyword>
<proteinExistence type="predicted"/>
<feature type="compositionally biased region" description="Acidic residues" evidence="1">
    <location>
        <begin position="143"/>
        <end position="156"/>
    </location>
</feature>
<dbReference type="PATRIC" id="fig|1217799.6.peg.672"/>
<dbReference type="SUPFAM" id="SSF52540">
    <property type="entry name" value="P-loop containing nucleoside triphosphate hydrolases"/>
    <property type="match status" value="1"/>
</dbReference>